<evidence type="ECO:0008006" key="3">
    <source>
        <dbReference type="Google" id="ProtNLM"/>
    </source>
</evidence>
<sequence>MMDRKGCLICLVILATNSSDIFSADHTNEESLQQECAAFNARDLYTKIINKTVSAKLVTNDFSIKNVSFGFNTSYTISKKKLGYYPLVDIKKYSEQFNIDALRFPGGTVANYFDWNSMSLEYEWNAFKPKYSVKKLYKKHIALSKGKEIQANITSFFSAINEFSLRPFIVLNLYTQNLNDTISAIDKIKVIYNKKIYWELGNELGYYDYSFNLNGKHWDVELYAHYSTVIAKHIKDNYPEDEVGIVAGDIILEKSLFDFQEIKSHISHKEHWNKRVSEVKNVDAVIYHPYLRTFNKDKWRYTDIYNRLGENCVDFLNYMWLLAASDLYPKIYKNISESHFSGKKEWLTELGIISHNNNSQSLLGLPGIRTLLLINYYISWLKTSDNVEAILYHILGKGKGQSVTNKLNGAMNENGAALSIVNDFLVQADSVKKLIFEDSDILNGVARLKNHSFKSLNGIMIRSKNDKSIILVINLSTTTEYSISGLKGMYSKKLYQLQTKTFKEVKEEDKSNKITVVPPMSIFYAQV</sequence>
<dbReference type="EMBL" id="MARB01000004">
    <property type="protein sequence ID" value="ODJ88783.1"/>
    <property type="molecule type" value="Genomic_DNA"/>
</dbReference>
<dbReference type="Gene3D" id="3.20.20.80">
    <property type="entry name" value="Glycosidases"/>
    <property type="match status" value="1"/>
</dbReference>
<accession>A0A7Z1AGP3</accession>
<gene>
    <name evidence="1" type="ORF">CODIS_08770</name>
</gene>
<evidence type="ECO:0000313" key="2">
    <source>
        <dbReference type="Proteomes" id="UP000094769"/>
    </source>
</evidence>
<organism evidence="1 2">
    <name type="scientific">Candidatus Thiodiazotropha endolucinida</name>
    <dbReference type="NCBI Taxonomy" id="1655433"/>
    <lineage>
        <taxon>Bacteria</taxon>
        <taxon>Pseudomonadati</taxon>
        <taxon>Pseudomonadota</taxon>
        <taxon>Gammaproteobacteria</taxon>
        <taxon>Chromatiales</taxon>
        <taxon>Sedimenticolaceae</taxon>
        <taxon>Candidatus Thiodiazotropha</taxon>
    </lineage>
</organism>
<keyword evidence="2" id="KW-1185">Reference proteome</keyword>
<dbReference type="AlphaFoldDB" id="A0A7Z1AGP3"/>
<dbReference type="SUPFAM" id="SSF51445">
    <property type="entry name" value="(Trans)glycosidases"/>
    <property type="match status" value="1"/>
</dbReference>
<dbReference type="RefSeq" id="WP_069121640.1">
    <property type="nucleotide sequence ID" value="NZ_MARB01000004.1"/>
</dbReference>
<comment type="caution">
    <text evidence="1">The sequence shown here is derived from an EMBL/GenBank/DDBJ whole genome shotgun (WGS) entry which is preliminary data.</text>
</comment>
<proteinExistence type="predicted"/>
<name>A0A7Z1AGP3_9GAMM</name>
<dbReference type="InterPro" id="IPR017853">
    <property type="entry name" value="GH"/>
</dbReference>
<dbReference type="OrthoDB" id="9758333at2"/>
<reference evidence="1 2" key="1">
    <citation type="submission" date="2016-06" db="EMBL/GenBank/DDBJ databases">
        <title>Genome sequence of endosymbiont of Candidatus Endolucinida thiodiazotropha.</title>
        <authorList>
            <person name="Poehlein A."/>
            <person name="Koenig S."/>
            <person name="Heiden S.E."/>
            <person name="Thuermer A."/>
            <person name="Voget S."/>
            <person name="Daniel R."/>
            <person name="Markert S."/>
            <person name="Gros O."/>
            <person name="Schweder T."/>
        </authorList>
    </citation>
    <scope>NUCLEOTIDE SEQUENCE [LARGE SCALE GENOMIC DNA]</scope>
    <source>
        <strain evidence="1 2">COS</strain>
    </source>
</reference>
<protein>
    <recommendedName>
        <fullName evidence="3">Alpha-L-arabinofuranosidase C-terminal domain-containing protein</fullName>
    </recommendedName>
</protein>
<evidence type="ECO:0000313" key="1">
    <source>
        <dbReference type="EMBL" id="ODJ88783.1"/>
    </source>
</evidence>
<dbReference type="Proteomes" id="UP000094769">
    <property type="component" value="Unassembled WGS sequence"/>
</dbReference>